<dbReference type="InterPro" id="IPR001650">
    <property type="entry name" value="Helicase_C-like"/>
</dbReference>
<feature type="domain" description="Helicase C-terminal" evidence="9">
    <location>
        <begin position="234"/>
        <end position="370"/>
    </location>
</feature>
<proteinExistence type="inferred from homology"/>
<keyword evidence="3 7" id="KW-0347">Helicase</keyword>
<dbReference type="PROSITE" id="PS51192">
    <property type="entry name" value="HELICASE_ATP_BIND_1"/>
    <property type="match status" value="1"/>
</dbReference>
<name>A0A841EIL1_9BACT</name>
<dbReference type="PANTHER" id="PTHR47959">
    <property type="entry name" value="ATP-DEPENDENT RNA HELICASE RHLE-RELATED"/>
    <property type="match status" value="1"/>
</dbReference>
<sequence>MATFKQLGVSEHFIQALTELNIIKPSEIQEKAIPYLLKNQNDFIGQAQTGTGKTAAFGLPLLMKVNPKSKEVQALILAPTRELCQQIAKHLFKLTKYAPEKIFVEAVYGGEKIDIQLRALSKPTQIIVATPGRLIDLLARKAVDLGAVKTLILDEADEMLSMGFKDELDNILRQTPHDASKWLFSATLPSALQKLVDTYMAKNTHTVQVSKSEVVNNLIEHQFFVCEEKEKFDFVMQFLKTMGASTGIIFCRTKAAVQLLTKQLVSKNIAVDAIHGDLQQSERDKVMRAFKNHKLKILVATDISARGIDVDDLAYVIHYQLPDQPEYYTHRSGRTARAGKRGISICFVSQNEVKRISEFSKLLNISFRKL</sequence>
<dbReference type="GO" id="GO:0005829">
    <property type="term" value="C:cytosol"/>
    <property type="evidence" value="ECO:0007669"/>
    <property type="project" value="TreeGrafter"/>
</dbReference>
<reference evidence="11 12" key="1">
    <citation type="submission" date="2020-08" db="EMBL/GenBank/DDBJ databases">
        <title>Functional genomics of gut bacteria from endangered species of beetles.</title>
        <authorList>
            <person name="Carlos-Shanley C."/>
        </authorList>
    </citation>
    <scope>NUCLEOTIDE SEQUENCE [LARGE SCALE GENOMIC DNA]</scope>
    <source>
        <strain evidence="11 12">S00070</strain>
    </source>
</reference>
<dbReference type="CDD" id="cd00268">
    <property type="entry name" value="DEADc"/>
    <property type="match status" value="1"/>
</dbReference>
<evidence type="ECO:0000256" key="4">
    <source>
        <dbReference type="ARBA" id="ARBA00022840"/>
    </source>
</evidence>
<dbReference type="Gene3D" id="3.40.50.300">
    <property type="entry name" value="P-loop containing nucleotide triphosphate hydrolases"/>
    <property type="match status" value="2"/>
</dbReference>
<dbReference type="SMART" id="SM00487">
    <property type="entry name" value="DEXDc"/>
    <property type="match status" value="1"/>
</dbReference>
<dbReference type="AlphaFoldDB" id="A0A841EIL1"/>
<evidence type="ECO:0000256" key="7">
    <source>
        <dbReference type="RuleBase" id="RU000492"/>
    </source>
</evidence>
<keyword evidence="4 7" id="KW-0067">ATP-binding</keyword>
<dbReference type="SMART" id="SM00490">
    <property type="entry name" value="HELICc"/>
    <property type="match status" value="1"/>
</dbReference>
<dbReference type="Proteomes" id="UP000524404">
    <property type="component" value="Unassembled WGS sequence"/>
</dbReference>
<dbReference type="Pfam" id="PF00270">
    <property type="entry name" value="DEAD"/>
    <property type="match status" value="1"/>
</dbReference>
<feature type="short sequence motif" description="Q motif" evidence="6">
    <location>
        <begin position="2"/>
        <end position="30"/>
    </location>
</feature>
<keyword evidence="12" id="KW-1185">Reference proteome</keyword>
<organism evidence="11 12">
    <name type="scientific">Arcicella rosea</name>
    <dbReference type="NCBI Taxonomy" id="502909"/>
    <lineage>
        <taxon>Bacteria</taxon>
        <taxon>Pseudomonadati</taxon>
        <taxon>Bacteroidota</taxon>
        <taxon>Cytophagia</taxon>
        <taxon>Cytophagales</taxon>
        <taxon>Flectobacillaceae</taxon>
        <taxon>Arcicella</taxon>
    </lineage>
</organism>
<dbReference type="InterPro" id="IPR000629">
    <property type="entry name" value="RNA-helicase_DEAD-box_CS"/>
</dbReference>
<dbReference type="PROSITE" id="PS00039">
    <property type="entry name" value="DEAD_ATP_HELICASE"/>
    <property type="match status" value="1"/>
</dbReference>
<dbReference type="GO" id="GO:0003724">
    <property type="term" value="F:RNA helicase activity"/>
    <property type="evidence" value="ECO:0007669"/>
    <property type="project" value="UniProtKB-EC"/>
</dbReference>
<keyword evidence="1 7" id="KW-0547">Nucleotide-binding</keyword>
<dbReference type="InterPro" id="IPR044742">
    <property type="entry name" value="DEAD/DEAH_RhlB"/>
</dbReference>
<evidence type="ECO:0000259" key="10">
    <source>
        <dbReference type="PROSITE" id="PS51195"/>
    </source>
</evidence>
<dbReference type="GO" id="GO:0016787">
    <property type="term" value="F:hydrolase activity"/>
    <property type="evidence" value="ECO:0007669"/>
    <property type="project" value="UniProtKB-KW"/>
</dbReference>
<evidence type="ECO:0000313" key="12">
    <source>
        <dbReference type="Proteomes" id="UP000524404"/>
    </source>
</evidence>
<dbReference type="InterPro" id="IPR011545">
    <property type="entry name" value="DEAD/DEAH_box_helicase_dom"/>
</dbReference>
<evidence type="ECO:0000256" key="3">
    <source>
        <dbReference type="ARBA" id="ARBA00022806"/>
    </source>
</evidence>
<dbReference type="GO" id="GO:0005524">
    <property type="term" value="F:ATP binding"/>
    <property type="evidence" value="ECO:0007669"/>
    <property type="project" value="UniProtKB-KW"/>
</dbReference>
<dbReference type="CDD" id="cd18787">
    <property type="entry name" value="SF2_C_DEAD"/>
    <property type="match status" value="1"/>
</dbReference>
<keyword evidence="2 7" id="KW-0378">Hydrolase</keyword>
<dbReference type="GO" id="GO:0003676">
    <property type="term" value="F:nucleic acid binding"/>
    <property type="evidence" value="ECO:0007669"/>
    <property type="project" value="InterPro"/>
</dbReference>
<dbReference type="PROSITE" id="PS51195">
    <property type="entry name" value="Q_MOTIF"/>
    <property type="match status" value="1"/>
</dbReference>
<dbReference type="InterPro" id="IPR027417">
    <property type="entry name" value="P-loop_NTPase"/>
</dbReference>
<comment type="similarity">
    <text evidence="5 7">Belongs to the DEAD box helicase family.</text>
</comment>
<feature type="domain" description="DEAD-box RNA helicase Q" evidence="10">
    <location>
        <begin position="2"/>
        <end position="30"/>
    </location>
</feature>
<evidence type="ECO:0000313" key="11">
    <source>
        <dbReference type="EMBL" id="MBB6004037.1"/>
    </source>
</evidence>
<dbReference type="PANTHER" id="PTHR47959:SF13">
    <property type="entry name" value="ATP-DEPENDENT RNA HELICASE RHLE"/>
    <property type="match status" value="1"/>
</dbReference>
<evidence type="ECO:0000259" key="8">
    <source>
        <dbReference type="PROSITE" id="PS51192"/>
    </source>
</evidence>
<dbReference type="SUPFAM" id="SSF52540">
    <property type="entry name" value="P-loop containing nucleoside triphosphate hydrolases"/>
    <property type="match status" value="1"/>
</dbReference>
<dbReference type="Pfam" id="PF00271">
    <property type="entry name" value="Helicase_C"/>
    <property type="match status" value="1"/>
</dbReference>
<dbReference type="PROSITE" id="PS51194">
    <property type="entry name" value="HELICASE_CTER"/>
    <property type="match status" value="1"/>
</dbReference>
<evidence type="ECO:0000256" key="1">
    <source>
        <dbReference type="ARBA" id="ARBA00022741"/>
    </source>
</evidence>
<gene>
    <name evidence="11" type="ORF">HNP25_002699</name>
</gene>
<protein>
    <submittedName>
        <fullName evidence="11">ATP-dependent RNA helicase DeaD</fullName>
        <ecNumber evidence="11">3.6.4.13</ecNumber>
    </submittedName>
</protein>
<dbReference type="EC" id="3.6.4.13" evidence="11"/>
<evidence type="ECO:0000256" key="2">
    <source>
        <dbReference type="ARBA" id="ARBA00022801"/>
    </source>
</evidence>
<evidence type="ECO:0000256" key="6">
    <source>
        <dbReference type="PROSITE-ProRule" id="PRU00552"/>
    </source>
</evidence>
<dbReference type="InterPro" id="IPR014001">
    <property type="entry name" value="Helicase_ATP-bd"/>
</dbReference>
<evidence type="ECO:0000259" key="9">
    <source>
        <dbReference type="PROSITE" id="PS51194"/>
    </source>
</evidence>
<dbReference type="InterPro" id="IPR014014">
    <property type="entry name" value="RNA_helicase_DEAD_Q_motif"/>
</dbReference>
<dbReference type="EMBL" id="JACHKT010000019">
    <property type="protein sequence ID" value="MBB6004037.1"/>
    <property type="molecule type" value="Genomic_DNA"/>
</dbReference>
<feature type="domain" description="Helicase ATP-binding" evidence="8">
    <location>
        <begin position="34"/>
        <end position="206"/>
    </location>
</feature>
<dbReference type="InterPro" id="IPR050079">
    <property type="entry name" value="DEAD_box_RNA_helicase"/>
</dbReference>
<comment type="caution">
    <text evidence="11">The sequence shown here is derived from an EMBL/GenBank/DDBJ whole genome shotgun (WGS) entry which is preliminary data.</text>
</comment>
<dbReference type="RefSeq" id="WP_184134801.1">
    <property type="nucleotide sequence ID" value="NZ_JACHKT010000019.1"/>
</dbReference>
<evidence type="ECO:0000256" key="5">
    <source>
        <dbReference type="ARBA" id="ARBA00038437"/>
    </source>
</evidence>
<accession>A0A841EIL1</accession>